<dbReference type="Gene3D" id="1.20.5.170">
    <property type="match status" value="1"/>
</dbReference>
<name>A0AA39GFD1_SARSR</name>
<accession>A0AA39GFD1</accession>
<evidence type="ECO:0000313" key="3">
    <source>
        <dbReference type="EMBL" id="KAK0386136.1"/>
    </source>
</evidence>
<sequence length="388" mass="41737">MPSYARPRVSKLLKPEDDWTRVKDPREKKRIQNRVAQRTYRHRMKARLGELQARLEQHEGSQLSTPSGRAVTSEPSTEGPPQHAFSSSPNPNDVHRALPRLDTNLLYQPIKVEPREWAAQVAAGAQLEAQSRSHSLPPNYGLLSPPSHSDCASAISHDPIASGPPNLSAHYADLSTLPLLEDLSAIPQISGLHSLAPTSTGTPSIASPTPRAAAPLADPSGGTGAVSFLTAPVAQAPTSSLVDPSQGFGQSPPRADHSQVLDTASQAATNDCCAWDEAGFQDEVLQMTESLIRDENSSARHDFLAKVAPLVDCCDANQLYSSHTLLQMKQTIQEDLPHSWAFAQAMAAERSAAWQAERSNIALANVLLTTFAGRIPNEKLLCLIGGCL</sequence>
<gene>
    <name evidence="3" type="ORF">NLU13_5973</name>
</gene>
<dbReference type="PROSITE" id="PS00036">
    <property type="entry name" value="BZIP_BASIC"/>
    <property type="match status" value="1"/>
</dbReference>
<protein>
    <recommendedName>
        <fullName evidence="2">BZIP domain-containing protein</fullName>
    </recommendedName>
</protein>
<feature type="domain" description="BZIP" evidence="2">
    <location>
        <begin position="28"/>
        <end position="43"/>
    </location>
</feature>
<feature type="compositionally biased region" description="Basic and acidic residues" evidence="1">
    <location>
        <begin position="13"/>
        <end position="27"/>
    </location>
</feature>
<dbReference type="SUPFAM" id="SSF57959">
    <property type="entry name" value="Leucine zipper domain"/>
    <property type="match status" value="1"/>
</dbReference>
<comment type="caution">
    <text evidence="3">The sequence shown here is derived from an EMBL/GenBank/DDBJ whole genome shotgun (WGS) entry which is preliminary data.</text>
</comment>
<keyword evidence="4" id="KW-1185">Reference proteome</keyword>
<feature type="region of interest" description="Disordered" evidence="1">
    <location>
        <begin position="197"/>
        <end position="219"/>
    </location>
</feature>
<feature type="compositionally biased region" description="Polar residues" evidence="1">
    <location>
        <begin position="197"/>
        <end position="207"/>
    </location>
</feature>
<dbReference type="GO" id="GO:0003700">
    <property type="term" value="F:DNA-binding transcription factor activity"/>
    <property type="evidence" value="ECO:0007669"/>
    <property type="project" value="InterPro"/>
</dbReference>
<dbReference type="InterPro" id="IPR052635">
    <property type="entry name" value="Sec_Metab_Biosynth_Reg"/>
</dbReference>
<feature type="region of interest" description="Disordered" evidence="1">
    <location>
        <begin position="1"/>
        <end position="94"/>
    </location>
</feature>
<dbReference type="Proteomes" id="UP001175261">
    <property type="component" value="Unassembled WGS sequence"/>
</dbReference>
<organism evidence="3 4">
    <name type="scientific">Sarocladium strictum</name>
    <name type="common">Black bundle disease fungus</name>
    <name type="synonym">Acremonium strictum</name>
    <dbReference type="NCBI Taxonomy" id="5046"/>
    <lineage>
        <taxon>Eukaryota</taxon>
        <taxon>Fungi</taxon>
        <taxon>Dikarya</taxon>
        <taxon>Ascomycota</taxon>
        <taxon>Pezizomycotina</taxon>
        <taxon>Sordariomycetes</taxon>
        <taxon>Hypocreomycetidae</taxon>
        <taxon>Hypocreales</taxon>
        <taxon>Sarocladiaceae</taxon>
        <taxon>Sarocladium</taxon>
    </lineage>
</organism>
<dbReference type="CDD" id="cd14688">
    <property type="entry name" value="bZIP_YAP"/>
    <property type="match status" value="1"/>
</dbReference>
<dbReference type="InterPro" id="IPR004827">
    <property type="entry name" value="bZIP"/>
</dbReference>
<dbReference type="PANTHER" id="PTHR39607">
    <property type="entry name" value="XANTHOCILLIN BIOSYNTHESIS CLUSTER TRANSCRIPTION FACTOR XANC-RELATED"/>
    <property type="match status" value="1"/>
</dbReference>
<evidence type="ECO:0000256" key="1">
    <source>
        <dbReference type="SAM" id="MobiDB-lite"/>
    </source>
</evidence>
<reference evidence="3" key="1">
    <citation type="submission" date="2022-10" db="EMBL/GenBank/DDBJ databases">
        <title>Determination and structural analysis of whole genome sequence of Sarocladium strictum F4-1.</title>
        <authorList>
            <person name="Hu L."/>
            <person name="Jiang Y."/>
        </authorList>
    </citation>
    <scope>NUCLEOTIDE SEQUENCE</scope>
    <source>
        <strain evidence="3">F4-1</strain>
    </source>
</reference>
<evidence type="ECO:0000259" key="2">
    <source>
        <dbReference type="PROSITE" id="PS00036"/>
    </source>
</evidence>
<dbReference type="PANTHER" id="PTHR39607:SF1">
    <property type="entry name" value="B-ZIP TRANSCRIPTION FACTOR (EUROFUNG)"/>
    <property type="match status" value="1"/>
</dbReference>
<dbReference type="EMBL" id="JAPDFR010000005">
    <property type="protein sequence ID" value="KAK0386136.1"/>
    <property type="molecule type" value="Genomic_DNA"/>
</dbReference>
<proteinExistence type="predicted"/>
<dbReference type="AlphaFoldDB" id="A0AA39GFD1"/>
<dbReference type="InterPro" id="IPR046347">
    <property type="entry name" value="bZIP_sf"/>
</dbReference>
<evidence type="ECO:0000313" key="4">
    <source>
        <dbReference type="Proteomes" id="UP001175261"/>
    </source>
</evidence>